<evidence type="ECO:0000256" key="7">
    <source>
        <dbReference type="ARBA" id="ARBA00023014"/>
    </source>
</evidence>
<dbReference type="EMBL" id="CP003607">
    <property type="protein sequence ID" value="AFY85005.1"/>
    <property type="molecule type" value="Genomic_DNA"/>
</dbReference>
<dbReference type="InterPro" id="IPR013785">
    <property type="entry name" value="Aldolase_TIM"/>
</dbReference>
<dbReference type="STRING" id="56110.Oscil6304_5521"/>
<evidence type="ECO:0000256" key="10">
    <source>
        <dbReference type="HAMAP-Rule" id="MF_01611"/>
    </source>
</evidence>
<dbReference type="GO" id="GO:0016765">
    <property type="term" value="F:transferase activity, transferring alkyl or aryl (other than methyl) groups"/>
    <property type="evidence" value="ECO:0007669"/>
    <property type="project" value="InterPro"/>
</dbReference>
<dbReference type="GO" id="GO:0005506">
    <property type="term" value="F:iron ion binding"/>
    <property type="evidence" value="ECO:0007669"/>
    <property type="project" value="UniProtKB-UniRule"/>
</dbReference>
<keyword evidence="4 10" id="KW-0949">S-adenosyl-L-methionine</keyword>
<gene>
    <name evidence="10" type="primary">cofG</name>
    <name evidence="12" type="ORF">Oscil6304_5521</name>
</gene>
<dbReference type="SFLD" id="SFLDG01388">
    <property type="entry name" value="7_8-didemethyl-8-hydroxy-5-dea"/>
    <property type="match status" value="1"/>
</dbReference>
<comment type="similarity">
    <text evidence="10">Belongs to the radical SAM superfamily. CofG family.</text>
</comment>
<keyword evidence="3 10" id="KW-0004">4Fe-4S</keyword>
<evidence type="ECO:0000256" key="1">
    <source>
        <dbReference type="ARBA" id="ARBA00004712"/>
    </source>
</evidence>
<dbReference type="InParanoid" id="K9TR10"/>
<dbReference type="GO" id="GO:0044689">
    <property type="term" value="F:7,8-didemethyl-8-hydroxy-5-deazariboflavin synthase activity"/>
    <property type="evidence" value="ECO:0007669"/>
    <property type="project" value="UniProtKB-EC"/>
</dbReference>
<dbReference type="Proteomes" id="UP000010367">
    <property type="component" value="Chromosome"/>
</dbReference>
<evidence type="ECO:0000256" key="3">
    <source>
        <dbReference type="ARBA" id="ARBA00022485"/>
    </source>
</evidence>
<dbReference type="GO" id="GO:0051539">
    <property type="term" value="F:4 iron, 4 sulfur cluster binding"/>
    <property type="evidence" value="ECO:0007669"/>
    <property type="project" value="UniProtKB-KW"/>
</dbReference>
<dbReference type="PANTHER" id="PTHR43076">
    <property type="entry name" value="FO SYNTHASE (COFH)"/>
    <property type="match status" value="1"/>
</dbReference>
<dbReference type="SFLD" id="SFLDG01064">
    <property type="entry name" value="F420__menaquinone_cofactor_bio"/>
    <property type="match status" value="1"/>
</dbReference>
<reference evidence="12 13" key="1">
    <citation type="submission" date="2012-06" db="EMBL/GenBank/DDBJ databases">
        <title>Finished chromosome of genome of Oscillatoria acuminata PCC 6304.</title>
        <authorList>
            <consortium name="US DOE Joint Genome Institute"/>
            <person name="Gugger M."/>
            <person name="Coursin T."/>
            <person name="Rippka R."/>
            <person name="Tandeau De Marsac N."/>
            <person name="Huntemann M."/>
            <person name="Wei C.-L."/>
            <person name="Han J."/>
            <person name="Detter J.C."/>
            <person name="Han C."/>
            <person name="Tapia R."/>
            <person name="Davenport K."/>
            <person name="Daligault H."/>
            <person name="Erkkila T."/>
            <person name="Gu W."/>
            <person name="Munk A.C.C."/>
            <person name="Teshima H."/>
            <person name="Xu Y."/>
            <person name="Chain P."/>
            <person name="Chen A."/>
            <person name="Krypides N."/>
            <person name="Mavromatis K."/>
            <person name="Markowitz V."/>
            <person name="Szeto E."/>
            <person name="Ivanova N."/>
            <person name="Mikhailova N."/>
            <person name="Ovchinnikova G."/>
            <person name="Pagani I."/>
            <person name="Pati A."/>
            <person name="Goodwin L."/>
            <person name="Peters L."/>
            <person name="Pitluck S."/>
            <person name="Woyke T."/>
            <person name="Kerfeld C."/>
        </authorList>
    </citation>
    <scope>NUCLEOTIDE SEQUENCE [LARGE SCALE GENOMIC DNA]</scope>
    <source>
        <strain evidence="12 13">PCC 6304</strain>
    </source>
</reference>
<dbReference type="Pfam" id="PF04055">
    <property type="entry name" value="Radical_SAM"/>
    <property type="match status" value="1"/>
</dbReference>
<dbReference type="InterPro" id="IPR034405">
    <property type="entry name" value="F420"/>
</dbReference>
<comment type="function">
    <text evidence="10">Catalyzes the radical-mediated synthesis of 7,8-didemethyl-8-hydroxy-5-deazariboflavin (FO) from 5-amino-5-(4-hydroxybenzyl)-6-(D-ribitylimino)-5,6-dihydrouracil.</text>
</comment>
<keyword evidence="13" id="KW-1185">Reference proteome</keyword>
<dbReference type="SMART" id="SM00729">
    <property type="entry name" value="Elp3"/>
    <property type="match status" value="1"/>
</dbReference>
<sequence length="320" mass="35592">MLTAFASCRITYSPAYTLVPTYECFNRCSYCNFRQDPGKSPWLELPDAERILKSLMGTGIREILILSGEVHPNSEKRTDWCDRLYELCELALGLGFLPHTNAGPLSFEEMARLKTVNVSMGLMVEQVTPTLLETVHRHAPSKVPGVRLQQLAWAGELKIPFTTGLLLGIGETPGDRQATLEAIGQIHQRWGHIQEVIIQPYRPGTHQSGEAPGLELKELPAEVARARAILPEAVALQVPPNLIEEPEILLACLEAGCRDLGGIGPTDEVNPDYPHLQVDRLKRILEPAGWELVERSPVYPQYHAGLSPRLRSHLIQAGYY</sequence>
<proteinExistence type="inferred from homology"/>
<evidence type="ECO:0000259" key="11">
    <source>
        <dbReference type="PROSITE" id="PS51918"/>
    </source>
</evidence>
<comment type="pathway">
    <text evidence="1 10">Cofactor biosynthesis; coenzyme F0 biosynthesis.</text>
</comment>
<evidence type="ECO:0000256" key="2">
    <source>
        <dbReference type="ARBA" id="ARBA00012126"/>
    </source>
</evidence>
<dbReference type="PATRIC" id="fig|56110.3.peg.6777"/>
<keyword evidence="12" id="KW-0808">Transferase</keyword>
<keyword evidence="8 10" id="KW-0456">Lyase</keyword>
<dbReference type="SUPFAM" id="SSF102114">
    <property type="entry name" value="Radical SAM enzymes"/>
    <property type="match status" value="1"/>
</dbReference>
<keyword evidence="6 10" id="KW-0408">Iron</keyword>
<dbReference type="UniPathway" id="UPA00072"/>
<dbReference type="NCBIfam" id="TIGR03550">
    <property type="entry name" value="F420_cofG"/>
    <property type="match status" value="1"/>
</dbReference>
<protein>
    <recommendedName>
        <fullName evidence="2 10">7,8-didemethyl-8-hydroxy-5-deazariboflavin synthase</fullName>
        <ecNumber evidence="2 10">4.3.1.32</ecNumber>
    </recommendedName>
    <alternativeName>
        <fullName evidence="10">FO synthase subunit 1</fullName>
    </alternativeName>
</protein>
<dbReference type="InterPro" id="IPR007197">
    <property type="entry name" value="rSAM"/>
</dbReference>
<feature type="domain" description="Radical SAM core" evidence="11">
    <location>
        <begin position="10"/>
        <end position="241"/>
    </location>
</feature>
<feature type="binding site" evidence="10">
    <location>
        <position position="28"/>
    </location>
    <ligand>
        <name>[4Fe-4S] cluster</name>
        <dbReference type="ChEBI" id="CHEBI:49883"/>
        <note>4Fe-4S-S-AdoMet</note>
    </ligand>
</feature>
<comment type="subunit">
    <text evidence="10">The FO synthase complex consists of two subunits, CofG and CofH.</text>
</comment>
<dbReference type="NCBIfam" id="NF004884">
    <property type="entry name" value="PRK06245.1"/>
    <property type="match status" value="1"/>
</dbReference>
<dbReference type="InterPro" id="IPR058240">
    <property type="entry name" value="rSAM_sf"/>
</dbReference>
<keyword evidence="7 10" id="KW-0411">Iron-sulfur</keyword>
<evidence type="ECO:0000256" key="6">
    <source>
        <dbReference type="ARBA" id="ARBA00023004"/>
    </source>
</evidence>
<dbReference type="InterPro" id="IPR019939">
    <property type="entry name" value="CofG_family"/>
</dbReference>
<dbReference type="KEGG" id="oac:Oscil6304_5521"/>
<dbReference type="SFLD" id="SFLDF00294">
    <property type="entry name" value="7_8-didemethyl-8-hydroxy-5-dea"/>
    <property type="match status" value="1"/>
</dbReference>
<dbReference type="EC" id="4.3.1.32" evidence="2 10"/>
<comment type="cofactor">
    <cofactor evidence="10">
        <name>[4Fe-4S] cluster</name>
        <dbReference type="ChEBI" id="CHEBI:49883"/>
    </cofactor>
    <text evidence="10">Binds 1 [4Fe-4S] cluster. The cluster is coordinated with 3 cysteines and an exchangeable S-adenosyl-L-methionine.</text>
</comment>
<evidence type="ECO:0000256" key="5">
    <source>
        <dbReference type="ARBA" id="ARBA00022723"/>
    </source>
</evidence>
<dbReference type="CDD" id="cd01335">
    <property type="entry name" value="Radical_SAM"/>
    <property type="match status" value="1"/>
</dbReference>
<dbReference type="Gene3D" id="3.20.20.70">
    <property type="entry name" value="Aldolase class I"/>
    <property type="match status" value="1"/>
</dbReference>
<dbReference type="InterPro" id="IPR006638">
    <property type="entry name" value="Elp3/MiaA/NifB-like_rSAM"/>
</dbReference>
<accession>K9TR10</accession>
<evidence type="ECO:0000313" key="13">
    <source>
        <dbReference type="Proteomes" id="UP000010367"/>
    </source>
</evidence>
<feature type="binding site" evidence="10">
    <location>
        <position position="24"/>
    </location>
    <ligand>
        <name>[4Fe-4S] cluster</name>
        <dbReference type="ChEBI" id="CHEBI:49883"/>
        <note>4Fe-4S-S-AdoMet</note>
    </ligand>
</feature>
<evidence type="ECO:0000256" key="8">
    <source>
        <dbReference type="ARBA" id="ARBA00023239"/>
    </source>
</evidence>
<dbReference type="AlphaFoldDB" id="K9TR10"/>
<dbReference type="SFLD" id="SFLDS00029">
    <property type="entry name" value="Radical_SAM"/>
    <property type="match status" value="1"/>
</dbReference>
<keyword evidence="5 10" id="KW-0479">Metal-binding</keyword>
<dbReference type="OrthoDB" id="9802027at2"/>
<evidence type="ECO:0000313" key="12">
    <source>
        <dbReference type="EMBL" id="AFY85005.1"/>
    </source>
</evidence>
<dbReference type="PROSITE" id="PS51918">
    <property type="entry name" value="RADICAL_SAM"/>
    <property type="match status" value="1"/>
</dbReference>
<dbReference type="eggNOG" id="COG1060">
    <property type="taxonomic scope" value="Bacteria"/>
</dbReference>
<name>K9TR10_9CYAN</name>
<dbReference type="HAMAP" id="MF_01611">
    <property type="entry name" value="FO_synth_sub1"/>
    <property type="match status" value="1"/>
</dbReference>
<evidence type="ECO:0000256" key="9">
    <source>
        <dbReference type="ARBA" id="ARBA00048974"/>
    </source>
</evidence>
<comment type="catalytic activity">
    <reaction evidence="9 10">
        <text>5-amino-5-(4-hydroxybenzyl)-6-(D-ribitylimino)-5,6-dihydrouracil + S-adenosyl-L-methionine = 7,8-didemethyl-8-hydroxy-5-deazariboflavin + 5'-deoxyadenosine + L-methionine + NH4(+) + H(+)</text>
        <dbReference type="Rhea" id="RHEA:55204"/>
        <dbReference type="ChEBI" id="CHEBI:15378"/>
        <dbReference type="ChEBI" id="CHEBI:17319"/>
        <dbReference type="ChEBI" id="CHEBI:28938"/>
        <dbReference type="ChEBI" id="CHEBI:57844"/>
        <dbReference type="ChEBI" id="CHEBI:59789"/>
        <dbReference type="ChEBI" id="CHEBI:59904"/>
        <dbReference type="ChEBI" id="CHEBI:85936"/>
        <dbReference type="EC" id="4.3.1.32"/>
    </reaction>
</comment>
<dbReference type="PANTHER" id="PTHR43076:SF15">
    <property type="entry name" value="7,8-DIDEMETHYL-8-HYDROXY-5-DEAZARIBOFLAVIN SYNTHASE"/>
    <property type="match status" value="1"/>
</dbReference>
<feature type="binding site" evidence="10">
    <location>
        <position position="31"/>
    </location>
    <ligand>
        <name>[4Fe-4S] cluster</name>
        <dbReference type="ChEBI" id="CHEBI:49883"/>
        <note>4Fe-4S-S-AdoMet</note>
    </ligand>
</feature>
<dbReference type="RefSeq" id="WP_015151614.1">
    <property type="nucleotide sequence ID" value="NC_019693.1"/>
</dbReference>
<evidence type="ECO:0000256" key="4">
    <source>
        <dbReference type="ARBA" id="ARBA00022691"/>
    </source>
</evidence>
<organism evidence="12 13">
    <name type="scientific">Oscillatoria acuminata PCC 6304</name>
    <dbReference type="NCBI Taxonomy" id="56110"/>
    <lineage>
        <taxon>Bacteria</taxon>
        <taxon>Bacillati</taxon>
        <taxon>Cyanobacteriota</taxon>
        <taxon>Cyanophyceae</taxon>
        <taxon>Oscillatoriophycideae</taxon>
        <taxon>Oscillatoriales</taxon>
        <taxon>Oscillatoriaceae</taxon>
        <taxon>Oscillatoria</taxon>
    </lineage>
</organism>
<dbReference type="HOGENOM" id="CLU_054174_0_0_3"/>